<evidence type="ECO:0000256" key="1">
    <source>
        <dbReference type="SAM" id="MobiDB-lite"/>
    </source>
</evidence>
<keyword evidence="2" id="KW-0472">Membrane</keyword>
<evidence type="ECO:0000313" key="4">
    <source>
        <dbReference type="Proteomes" id="UP000800303"/>
    </source>
</evidence>
<organism evidence="3 4">
    <name type="scientific">Saccharibacillus alkalitolerans</name>
    <dbReference type="NCBI Taxonomy" id="2705290"/>
    <lineage>
        <taxon>Bacteria</taxon>
        <taxon>Bacillati</taxon>
        <taxon>Bacillota</taxon>
        <taxon>Bacilli</taxon>
        <taxon>Bacillales</taxon>
        <taxon>Paenibacillaceae</taxon>
        <taxon>Saccharibacillus</taxon>
    </lineage>
</organism>
<evidence type="ECO:0008006" key="5">
    <source>
        <dbReference type="Google" id="ProtNLM"/>
    </source>
</evidence>
<proteinExistence type="predicted"/>
<feature type="transmembrane region" description="Helical" evidence="2">
    <location>
        <begin position="125"/>
        <end position="155"/>
    </location>
</feature>
<feature type="transmembrane region" description="Helical" evidence="2">
    <location>
        <begin position="162"/>
        <end position="187"/>
    </location>
</feature>
<feature type="region of interest" description="Disordered" evidence="1">
    <location>
        <begin position="1"/>
        <end position="68"/>
    </location>
</feature>
<reference evidence="3 4" key="1">
    <citation type="submission" date="2020-01" db="EMBL/GenBank/DDBJ databases">
        <title>Polyphasic characterisation and genomic insights into a novel alkali tolerant bacterium VR-M41.</title>
        <authorList>
            <person name="Vemuluri V.R."/>
        </authorList>
    </citation>
    <scope>NUCLEOTIDE SEQUENCE [LARGE SCALE GENOMIC DNA]</scope>
    <source>
        <strain evidence="3 4">VR-M41</strain>
    </source>
</reference>
<gene>
    <name evidence="3" type="ORF">GYN08_10950</name>
</gene>
<feature type="compositionally biased region" description="Basic and acidic residues" evidence="1">
    <location>
        <begin position="19"/>
        <end position="29"/>
    </location>
</feature>
<evidence type="ECO:0000256" key="2">
    <source>
        <dbReference type="SAM" id="Phobius"/>
    </source>
</evidence>
<accession>A0ABX0F7E1</accession>
<dbReference type="RefSeq" id="WP_166274245.1">
    <property type="nucleotide sequence ID" value="NZ_JAAFGS010000003.1"/>
</dbReference>
<dbReference type="Proteomes" id="UP000800303">
    <property type="component" value="Unassembled WGS sequence"/>
</dbReference>
<protein>
    <recommendedName>
        <fullName evidence="5">DUF4064 domain-containing protein</fullName>
    </recommendedName>
</protein>
<sequence length="193" mass="20327">MDNRFPPGDGPNGRPSGPDLRKDSDRSDTELNNFGDPYRSEPDGRGYEERVNPPFSPYDEYPRHDQPQGRLKHSGLGIASFVLSLLSIALYVVFFVSAVGVVYSISESGAILDSAAISEEQMMSVGIGALILIVSILGAALLNLVGVILGIVGLVSKARKKVFAVIGTVLNGLCLLGGGGFILFSTIMGASGL</sequence>
<dbReference type="EMBL" id="JAAFGS010000003">
    <property type="protein sequence ID" value="NGZ75840.1"/>
    <property type="molecule type" value="Genomic_DNA"/>
</dbReference>
<feature type="transmembrane region" description="Helical" evidence="2">
    <location>
        <begin position="76"/>
        <end position="105"/>
    </location>
</feature>
<keyword evidence="2" id="KW-1133">Transmembrane helix</keyword>
<evidence type="ECO:0000313" key="3">
    <source>
        <dbReference type="EMBL" id="NGZ75840.1"/>
    </source>
</evidence>
<name>A0ABX0F7E1_9BACL</name>
<comment type="caution">
    <text evidence="3">The sequence shown here is derived from an EMBL/GenBank/DDBJ whole genome shotgun (WGS) entry which is preliminary data.</text>
</comment>
<keyword evidence="2" id="KW-0812">Transmembrane</keyword>
<feature type="compositionally biased region" description="Basic and acidic residues" evidence="1">
    <location>
        <begin position="38"/>
        <end position="51"/>
    </location>
</feature>
<keyword evidence="4" id="KW-1185">Reference proteome</keyword>